<dbReference type="Proteomes" id="UP000831485">
    <property type="component" value="Chromosome"/>
</dbReference>
<proteinExistence type="predicted"/>
<sequence>MKWTPVLELGSEGGCIVLEGRQDARGPWFFKFRADERAIEEDCFSKAAEGPAEPRASEEVKGLDAALERLGDRYLGWADLYPVFVHRQFSAQICRTALPRSTYSTFRWQEIADSLYFMASPIASAQEFEKALYGLCDNGGLSDTDIKMLTAQYRARHSTITATALAKAAGFSHYGAANIHYGKLAHRLADRLGFKPPTGSNGRVLYWTTLSYCESESSGEFRFIMRPELAQALKMLGIIKPLQNKVLPTGEIVAASSVGMLMGNRGASAKLHTKDKLLKSQYNPRQVDWKFCTLKAKDGAGNDIQRELMSSKSYTELFFLDEATAFAAGHRPCTCQGRKFYEFIERWVLKNGKEHGVSGKYIRDIDSVITKERIDSDGNKVTYAAVVDGLPDGTMVEYDRKTYLVWGGLLLEWSLGGYVAAIPRPKGQQVRVLTPRSIVNCFGAEYRPEVHPTAGDLTVD</sequence>
<accession>A0ABY4LJV8</accession>
<evidence type="ECO:0000313" key="1">
    <source>
        <dbReference type="EMBL" id="UPU37815.1"/>
    </source>
</evidence>
<gene>
    <name evidence="1" type="ORF">M1B72_08940</name>
</gene>
<dbReference type="RefSeq" id="WP_248647206.1">
    <property type="nucleotide sequence ID" value="NZ_CP096574.1"/>
</dbReference>
<organism evidence="1 2">
    <name type="scientific">Geomonas paludis</name>
    <dbReference type="NCBI Taxonomy" id="2740185"/>
    <lineage>
        <taxon>Bacteria</taxon>
        <taxon>Pseudomonadati</taxon>
        <taxon>Thermodesulfobacteriota</taxon>
        <taxon>Desulfuromonadia</taxon>
        <taxon>Geobacterales</taxon>
        <taxon>Geobacteraceae</taxon>
        <taxon>Geomonas</taxon>
    </lineage>
</organism>
<reference evidence="1" key="1">
    <citation type="submission" date="2022-04" db="EMBL/GenBank/DDBJ databases">
        <authorList>
            <person name="Liu G."/>
        </authorList>
    </citation>
    <scope>NUCLEOTIDE SEQUENCE</scope>
    <source>
        <strain evidence="1">RG22</strain>
    </source>
</reference>
<dbReference type="EMBL" id="CP096574">
    <property type="protein sequence ID" value="UPU37815.1"/>
    <property type="molecule type" value="Genomic_DNA"/>
</dbReference>
<evidence type="ECO:0000313" key="2">
    <source>
        <dbReference type="Proteomes" id="UP000831485"/>
    </source>
</evidence>
<name>A0ABY4LJV8_9BACT</name>
<protein>
    <submittedName>
        <fullName evidence="1">Uncharacterized protein</fullName>
    </submittedName>
</protein>
<keyword evidence="2" id="KW-1185">Reference proteome</keyword>